<dbReference type="Gene3D" id="2.60.410.10">
    <property type="entry name" value="D-Ala-D-Ala carboxypeptidase, C-terminal domain"/>
    <property type="match status" value="1"/>
</dbReference>
<evidence type="ECO:0000256" key="5">
    <source>
        <dbReference type="ARBA" id="ARBA00022645"/>
    </source>
</evidence>
<dbReference type="InterPro" id="IPR001967">
    <property type="entry name" value="Peptidase_S11_N"/>
</dbReference>
<feature type="active site" description="Acyl-ester intermediate" evidence="13">
    <location>
        <position position="74"/>
    </location>
</feature>
<dbReference type="InterPro" id="IPR037167">
    <property type="entry name" value="Peptidase_S11_C_sf"/>
</dbReference>
<evidence type="ECO:0000256" key="14">
    <source>
        <dbReference type="PIRSR" id="PIRSR618044-2"/>
    </source>
</evidence>
<evidence type="ECO:0000256" key="8">
    <source>
        <dbReference type="ARBA" id="ARBA00022801"/>
    </source>
</evidence>
<keyword evidence="11" id="KW-0961">Cell wall biogenesis/degradation</keyword>
<dbReference type="GO" id="GO:0071555">
    <property type="term" value="P:cell wall organization"/>
    <property type="evidence" value="ECO:0007669"/>
    <property type="project" value="UniProtKB-KW"/>
</dbReference>
<organism evidence="18 19">
    <name type="scientific">Rubrobacter taiwanensis</name>
    <dbReference type="NCBI Taxonomy" id="185139"/>
    <lineage>
        <taxon>Bacteria</taxon>
        <taxon>Bacillati</taxon>
        <taxon>Actinomycetota</taxon>
        <taxon>Rubrobacteria</taxon>
        <taxon>Rubrobacterales</taxon>
        <taxon>Rubrobacteraceae</taxon>
        <taxon>Rubrobacter</taxon>
    </lineage>
</organism>
<dbReference type="AlphaFoldDB" id="A0A4R1BEX8"/>
<dbReference type="RefSeq" id="WP_132692287.1">
    <property type="nucleotide sequence ID" value="NZ_SKBU01000022.1"/>
</dbReference>
<feature type="domain" description="Peptidase S11 D-Ala-D-Ala carboxypeptidase A C-terminal" evidence="17">
    <location>
        <begin position="287"/>
        <end position="375"/>
    </location>
</feature>
<evidence type="ECO:0000256" key="12">
    <source>
        <dbReference type="ARBA" id="ARBA00034000"/>
    </source>
</evidence>
<keyword evidence="9" id="KW-0133">Cell shape</keyword>
<evidence type="ECO:0000256" key="1">
    <source>
        <dbReference type="ARBA" id="ARBA00003217"/>
    </source>
</evidence>
<dbReference type="InterPro" id="IPR012338">
    <property type="entry name" value="Beta-lactam/transpept-like"/>
</dbReference>
<protein>
    <recommendedName>
        <fullName evidence="4">serine-type D-Ala-D-Ala carboxypeptidase</fullName>
        <ecNumber evidence="4">3.4.16.4</ecNumber>
    </recommendedName>
</protein>
<comment type="pathway">
    <text evidence="2">Cell wall biogenesis; peptidoglycan biosynthesis.</text>
</comment>
<evidence type="ECO:0000256" key="15">
    <source>
        <dbReference type="RuleBase" id="RU004016"/>
    </source>
</evidence>
<gene>
    <name evidence="18" type="ORF">E0L93_12105</name>
</gene>
<evidence type="ECO:0000256" key="6">
    <source>
        <dbReference type="ARBA" id="ARBA00022670"/>
    </source>
</evidence>
<accession>A0A4R1BEX8</accession>
<dbReference type="PANTHER" id="PTHR21581:SF33">
    <property type="entry name" value="D-ALANYL-D-ALANINE CARBOXYPEPTIDASE DACB"/>
    <property type="match status" value="1"/>
</dbReference>
<keyword evidence="6" id="KW-0645">Protease</keyword>
<keyword evidence="19" id="KW-1185">Reference proteome</keyword>
<dbReference type="OrthoDB" id="3530815at2"/>
<comment type="similarity">
    <text evidence="3 15">Belongs to the peptidase S11 family.</text>
</comment>
<evidence type="ECO:0000256" key="16">
    <source>
        <dbReference type="SAM" id="SignalP"/>
    </source>
</evidence>
<dbReference type="SUPFAM" id="SSF69189">
    <property type="entry name" value="Penicillin-binding protein associated domain"/>
    <property type="match status" value="1"/>
</dbReference>
<evidence type="ECO:0000256" key="4">
    <source>
        <dbReference type="ARBA" id="ARBA00012448"/>
    </source>
</evidence>
<feature type="active site" description="Proton acceptor" evidence="13">
    <location>
        <position position="77"/>
    </location>
</feature>
<evidence type="ECO:0000313" key="18">
    <source>
        <dbReference type="EMBL" id="TCJ15736.1"/>
    </source>
</evidence>
<comment type="function">
    <text evidence="1">Removes C-terminal D-alanyl residues from sugar-peptide cell wall precursors.</text>
</comment>
<feature type="signal peptide" evidence="16">
    <location>
        <begin position="1"/>
        <end position="36"/>
    </location>
</feature>
<dbReference type="Pfam" id="PF07943">
    <property type="entry name" value="PBP5_C"/>
    <property type="match status" value="1"/>
</dbReference>
<evidence type="ECO:0000256" key="10">
    <source>
        <dbReference type="ARBA" id="ARBA00022984"/>
    </source>
</evidence>
<evidence type="ECO:0000259" key="17">
    <source>
        <dbReference type="SMART" id="SM00936"/>
    </source>
</evidence>
<keyword evidence="7 16" id="KW-0732">Signal</keyword>
<dbReference type="Proteomes" id="UP000295244">
    <property type="component" value="Unassembled WGS sequence"/>
</dbReference>
<dbReference type="Pfam" id="PF00768">
    <property type="entry name" value="Peptidase_S11"/>
    <property type="match status" value="1"/>
</dbReference>
<name>A0A4R1BEX8_9ACTN</name>
<feature type="chain" id="PRO_5020397892" description="serine-type D-Ala-D-Ala carboxypeptidase" evidence="16">
    <location>
        <begin position="37"/>
        <end position="391"/>
    </location>
</feature>
<evidence type="ECO:0000256" key="11">
    <source>
        <dbReference type="ARBA" id="ARBA00023316"/>
    </source>
</evidence>
<keyword evidence="8" id="KW-0378">Hydrolase</keyword>
<sequence>MSDGAGSGNLCVVGSGRHTLLFLILLLLLPAGPAAAQEEGAGIRVEAAAWAVADAATGEYLLGENADERLPMASTTKIMTALVVLESGVDPEEEVVVSERAASFAQPIYSNVGLRAGDRISVRDLLAALIVASGNDAAHALAEHVGDGSAERFVRMMNEKAARLGLENTRFANPEGLDEEGHYTSARDLATLSARAMRHPLFRELAGTAATVIATQDREIPLISTNELLAAYPPATGIKTGTTAEAGATFVGSAAAGGESYFAVVLDARQDRFAAARRLLEYAFARYEREPLVREGETYATVPVPYRRGEFVELAAAGSVEALTDVGDVVEYRVSAEDPLPGGAREGRRLGEIEVFVDGERVGSSPLVAVRGYEEASIWDKIRYAVGEIRE</sequence>
<dbReference type="GO" id="GO:0008360">
    <property type="term" value="P:regulation of cell shape"/>
    <property type="evidence" value="ECO:0007669"/>
    <property type="project" value="UniProtKB-KW"/>
</dbReference>
<evidence type="ECO:0000313" key="19">
    <source>
        <dbReference type="Proteomes" id="UP000295244"/>
    </source>
</evidence>
<keyword evidence="5 18" id="KW-0121">Carboxypeptidase</keyword>
<feature type="active site" evidence="13">
    <location>
        <position position="133"/>
    </location>
</feature>
<dbReference type="SUPFAM" id="SSF56601">
    <property type="entry name" value="beta-lactamase/transpeptidase-like"/>
    <property type="match status" value="1"/>
</dbReference>
<dbReference type="EMBL" id="SKBU01000022">
    <property type="protein sequence ID" value="TCJ15736.1"/>
    <property type="molecule type" value="Genomic_DNA"/>
</dbReference>
<evidence type="ECO:0000256" key="3">
    <source>
        <dbReference type="ARBA" id="ARBA00007164"/>
    </source>
</evidence>
<dbReference type="PANTHER" id="PTHR21581">
    <property type="entry name" value="D-ALANYL-D-ALANINE CARBOXYPEPTIDASE"/>
    <property type="match status" value="1"/>
</dbReference>
<dbReference type="InterPro" id="IPR012907">
    <property type="entry name" value="Peptidase_S11_C"/>
</dbReference>
<evidence type="ECO:0000256" key="7">
    <source>
        <dbReference type="ARBA" id="ARBA00022729"/>
    </source>
</evidence>
<dbReference type="SMART" id="SM00936">
    <property type="entry name" value="PBP5_C"/>
    <property type="match status" value="1"/>
</dbReference>
<dbReference type="PRINTS" id="PR00725">
    <property type="entry name" value="DADACBPTASE1"/>
</dbReference>
<proteinExistence type="inferred from homology"/>
<dbReference type="UniPathway" id="UPA00219"/>
<dbReference type="GO" id="GO:0009002">
    <property type="term" value="F:serine-type D-Ala-D-Ala carboxypeptidase activity"/>
    <property type="evidence" value="ECO:0007669"/>
    <property type="project" value="UniProtKB-EC"/>
</dbReference>
<evidence type="ECO:0000256" key="9">
    <source>
        <dbReference type="ARBA" id="ARBA00022960"/>
    </source>
</evidence>
<feature type="binding site" evidence="14">
    <location>
        <position position="239"/>
    </location>
    <ligand>
        <name>substrate</name>
    </ligand>
</feature>
<dbReference type="InterPro" id="IPR018044">
    <property type="entry name" value="Peptidase_S11"/>
</dbReference>
<evidence type="ECO:0000256" key="13">
    <source>
        <dbReference type="PIRSR" id="PIRSR618044-1"/>
    </source>
</evidence>
<dbReference type="GO" id="GO:0006508">
    <property type="term" value="P:proteolysis"/>
    <property type="evidence" value="ECO:0007669"/>
    <property type="project" value="UniProtKB-KW"/>
</dbReference>
<comment type="caution">
    <text evidence="18">The sequence shown here is derived from an EMBL/GenBank/DDBJ whole genome shotgun (WGS) entry which is preliminary data.</text>
</comment>
<dbReference type="Gene3D" id="3.40.710.10">
    <property type="entry name" value="DD-peptidase/beta-lactamase superfamily"/>
    <property type="match status" value="1"/>
</dbReference>
<reference evidence="18 19" key="1">
    <citation type="submission" date="2019-03" db="EMBL/GenBank/DDBJ databases">
        <title>Whole genome sequence of a novel Rubrobacter taiwanensis strain, isolated from Yellowstone National Park.</title>
        <authorList>
            <person name="Freed S."/>
            <person name="Ramaley R.F."/>
            <person name="Kyndt J.A."/>
        </authorList>
    </citation>
    <scope>NUCLEOTIDE SEQUENCE [LARGE SCALE GENOMIC DNA]</scope>
    <source>
        <strain evidence="18 19">Yellowstone</strain>
    </source>
</reference>
<evidence type="ECO:0000256" key="2">
    <source>
        <dbReference type="ARBA" id="ARBA00004752"/>
    </source>
</evidence>
<dbReference type="GO" id="GO:0009252">
    <property type="term" value="P:peptidoglycan biosynthetic process"/>
    <property type="evidence" value="ECO:0007669"/>
    <property type="project" value="UniProtKB-UniPathway"/>
</dbReference>
<keyword evidence="10" id="KW-0573">Peptidoglycan synthesis</keyword>
<dbReference type="EC" id="3.4.16.4" evidence="4"/>
<dbReference type="InterPro" id="IPR015956">
    <property type="entry name" value="Peniciliin-bd_prot_C_sf"/>
</dbReference>
<comment type="catalytic activity">
    <reaction evidence="12">
        <text>Preferential cleavage: (Ac)2-L-Lys-D-Ala-|-D-Ala. Also transpeptidation of peptidyl-alanyl moieties that are N-acyl substituents of D-alanine.</text>
        <dbReference type="EC" id="3.4.16.4"/>
    </reaction>
</comment>